<dbReference type="Proteomes" id="UP000237662">
    <property type="component" value="Unassembled WGS sequence"/>
</dbReference>
<feature type="transmembrane region" description="Helical" evidence="1">
    <location>
        <begin position="218"/>
        <end position="237"/>
    </location>
</feature>
<name>A0A2S6I879_9BACT</name>
<dbReference type="InterPro" id="IPR011990">
    <property type="entry name" value="TPR-like_helical_dom_sf"/>
</dbReference>
<sequence>MQDGRRLAELRRYATELAPDYRAWVDEHDYPPDHATLHFHRSLIGWYEAVLLPEDPYTGAAFHFVTTIAAVYFADGQVSTHRFPMGNGPLDHLPKPVQLDASGQRLLLRLKEAGDCQQLLLLADYHRMESAALARALDLEPDDELDDRLLSCRDAVTEGDPEMARRYPAAITLAGRQDLMRTLAREAPAPEPIPAPAPAANKESVQLRPRYRIKLPSLSTGLLLAAVLCGVLGWLAYDTFGGSAPGDLYARAFEPYPNIFADTPPQTDAERDLERILYYYDRGDYRTGYDELLPTAPAYPASPLYLGVSALALDDPARAREWFAQLPPDSPYLAPAAWYDALALLALNRRPEAEDALQRIANTDGHPYRAAARELLADL</sequence>
<reference evidence="2 3" key="1">
    <citation type="submission" date="2018-02" db="EMBL/GenBank/DDBJ databases">
        <title>Genomic Encyclopedia of Archaeal and Bacterial Type Strains, Phase II (KMG-II): from individual species to whole genera.</title>
        <authorList>
            <person name="Goeker M."/>
        </authorList>
    </citation>
    <scope>NUCLEOTIDE SEQUENCE [LARGE SCALE GENOMIC DNA]</scope>
    <source>
        <strain evidence="2 3">DSM 29526</strain>
    </source>
</reference>
<evidence type="ECO:0008006" key="4">
    <source>
        <dbReference type="Google" id="ProtNLM"/>
    </source>
</evidence>
<proteinExistence type="predicted"/>
<dbReference type="OrthoDB" id="1489449at2"/>
<dbReference type="RefSeq" id="WP_104418291.1">
    <property type="nucleotide sequence ID" value="NZ_PTJC01000005.1"/>
</dbReference>
<dbReference type="SUPFAM" id="SSF48452">
    <property type="entry name" value="TPR-like"/>
    <property type="match status" value="1"/>
</dbReference>
<evidence type="ECO:0000256" key="1">
    <source>
        <dbReference type="SAM" id="Phobius"/>
    </source>
</evidence>
<comment type="caution">
    <text evidence="2">The sequence shown here is derived from an EMBL/GenBank/DDBJ whole genome shotgun (WGS) entry which is preliminary data.</text>
</comment>
<keyword evidence="1" id="KW-1133">Transmembrane helix</keyword>
<keyword evidence="3" id="KW-1185">Reference proteome</keyword>
<keyword evidence="1" id="KW-0812">Transmembrane</keyword>
<dbReference type="AlphaFoldDB" id="A0A2S6I879"/>
<protein>
    <recommendedName>
        <fullName evidence="4">Tetratricopeptide repeat protein</fullName>
    </recommendedName>
</protein>
<organism evidence="2 3">
    <name type="scientific">Neolewinella xylanilytica</name>
    <dbReference type="NCBI Taxonomy" id="1514080"/>
    <lineage>
        <taxon>Bacteria</taxon>
        <taxon>Pseudomonadati</taxon>
        <taxon>Bacteroidota</taxon>
        <taxon>Saprospiria</taxon>
        <taxon>Saprospirales</taxon>
        <taxon>Lewinellaceae</taxon>
        <taxon>Neolewinella</taxon>
    </lineage>
</organism>
<keyword evidence="1" id="KW-0472">Membrane</keyword>
<dbReference type="Gene3D" id="1.25.40.10">
    <property type="entry name" value="Tetratricopeptide repeat domain"/>
    <property type="match status" value="1"/>
</dbReference>
<gene>
    <name evidence="2" type="ORF">CLV84_0642</name>
</gene>
<evidence type="ECO:0000313" key="3">
    <source>
        <dbReference type="Proteomes" id="UP000237662"/>
    </source>
</evidence>
<dbReference type="EMBL" id="PTJC01000005">
    <property type="protein sequence ID" value="PPK87692.1"/>
    <property type="molecule type" value="Genomic_DNA"/>
</dbReference>
<accession>A0A2S6I879</accession>
<evidence type="ECO:0000313" key="2">
    <source>
        <dbReference type="EMBL" id="PPK87692.1"/>
    </source>
</evidence>